<keyword evidence="5 8" id="KW-0812">Transmembrane</keyword>
<comment type="caution">
    <text evidence="9">The sequence shown here is derived from an EMBL/GenBank/DDBJ whole genome shotgun (WGS) entry which is preliminary data.</text>
</comment>
<dbReference type="PANTHER" id="PTHR30574:SF1">
    <property type="entry name" value="SULPHUR TRANSPORT DOMAIN-CONTAINING PROTEIN"/>
    <property type="match status" value="1"/>
</dbReference>
<keyword evidence="10" id="KW-1185">Reference proteome</keyword>
<sequence>MSLTTALTGAAFGLALEKSKVYLPDIIIKQMLLQEWTMATMFFTAAAGGTIIITGLEAVNLKKRSCKPPTSAGWASLGKYGANISGGSMLGVGMALSGACPGTVFVQLGAGLPSAWYVMTGAIASALSFGYLHRAIRNVLPTFGQKSPVTTLDTTFNTKPLTIARAIALSLTSAVYIISSLTSWRHDVLTAYNGLITLPSSTFAVNPLFASAWSPIAGGSLIALLQLPSVLLNGGPIGTSGSYMELASRIVPTFDSKWKSRAPILSEYSGSASLKFVAGVIAGAAISSILGGTFALNQSLPTASPVKAVVGGALLVLGARVAGGCTSGHGISGMAQLSVASFVTVAAMFAGGILSAFALY</sequence>
<name>A0AAD5SAN2_9FUNG</name>
<gene>
    <name evidence="9" type="ORF">HK097_010251</name>
</gene>
<evidence type="ECO:0000256" key="5">
    <source>
        <dbReference type="ARBA" id="ARBA00022692"/>
    </source>
</evidence>
<feature type="transmembrane region" description="Helical" evidence="8">
    <location>
        <begin position="276"/>
        <end position="296"/>
    </location>
</feature>
<evidence type="ECO:0000256" key="2">
    <source>
        <dbReference type="ARBA" id="ARBA00022448"/>
    </source>
</evidence>
<keyword evidence="7 8" id="KW-0472">Membrane</keyword>
<organism evidence="9 10">
    <name type="scientific">Rhizophlyctis rosea</name>
    <dbReference type="NCBI Taxonomy" id="64517"/>
    <lineage>
        <taxon>Eukaryota</taxon>
        <taxon>Fungi</taxon>
        <taxon>Fungi incertae sedis</taxon>
        <taxon>Chytridiomycota</taxon>
        <taxon>Chytridiomycota incertae sedis</taxon>
        <taxon>Chytridiomycetes</taxon>
        <taxon>Rhizophlyctidales</taxon>
        <taxon>Rhizophlyctidaceae</taxon>
        <taxon>Rhizophlyctis</taxon>
    </lineage>
</organism>
<comment type="subcellular location">
    <subcellularLocation>
        <location evidence="1">Cell inner membrane</location>
        <topology evidence="1">Multi-pass membrane protein</topology>
    </subcellularLocation>
</comment>
<evidence type="ECO:0000313" key="10">
    <source>
        <dbReference type="Proteomes" id="UP001212841"/>
    </source>
</evidence>
<keyword evidence="3" id="KW-1003">Cell membrane</keyword>
<dbReference type="PANTHER" id="PTHR30574">
    <property type="entry name" value="INNER MEMBRANE PROTEIN YEDE"/>
    <property type="match status" value="1"/>
</dbReference>
<keyword evidence="4" id="KW-0997">Cell inner membrane</keyword>
<feature type="transmembrane region" description="Helical" evidence="8">
    <location>
        <begin position="166"/>
        <end position="184"/>
    </location>
</feature>
<evidence type="ECO:0000256" key="7">
    <source>
        <dbReference type="ARBA" id="ARBA00023136"/>
    </source>
</evidence>
<feature type="transmembrane region" description="Helical" evidence="8">
    <location>
        <begin position="337"/>
        <end position="359"/>
    </location>
</feature>
<dbReference type="Pfam" id="PF04143">
    <property type="entry name" value="Sulf_transp"/>
    <property type="match status" value="1"/>
</dbReference>
<accession>A0AAD5SAN2</accession>
<dbReference type="InterPro" id="IPR007272">
    <property type="entry name" value="Sulf_transp_TsuA/YedE"/>
</dbReference>
<feature type="transmembrane region" description="Helical" evidence="8">
    <location>
        <begin position="308"/>
        <end position="325"/>
    </location>
</feature>
<proteinExistence type="predicted"/>
<protein>
    <recommendedName>
        <fullName evidence="11">Sulphur transport domain-containing protein</fullName>
    </recommendedName>
</protein>
<keyword evidence="2" id="KW-0813">Transport</keyword>
<evidence type="ECO:0000313" key="9">
    <source>
        <dbReference type="EMBL" id="KAJ3048735.1"/>
    </source>
</evidence>
<reference evidence="9" key="1">
    <citation type="submission" date="2020-05" db="EMBL/GenBank/DDBJ databases">
        <title>Phylogenomic resolution of chytrid fungi.</title>
        <authorList>
            <person name="Stajich J.E."/>
            <person name="Amses K."/>
            <person name="Simmons R."/>
            <person name="Seto K."/>
            <person name="Myers J."/>
            <person name="Bonds A."/>
            <person name="Quandt C.A."/>
            <person name="Barry K."/>
            <person name="Liu P."/>
            <person name="Grigoriev I."/>
            <person name="Longcore J.E."/>
            <person name="James T.Y."/>
        </authorList>
    </citation>
    <scope>NUCLEOTIDE SEQUENCE</scope>
    <source>
        <strain evidence="9">JEL0318</strain>
    </source>
</reference>
<evidence type="ECO:0000256" key="8">
    <source>
        <dbReference type="SAM" id="Phobius"/>
    </source>
</evidence>
<feature type="transmembrane region" description="Helical" evidence="8">
    <location>
        <begin position="204"/>
        <end position="225"/>
    </location>
</feature>
<feature type="transmembrane region" description="Helical" evidence="8">
    <location>
        <begin position="114"/>
        <end position="132"/>
    </location>
</feature>
<dbReference type="GO" id="GO:0005886">
    <property type="term" value="C:plasma membrane"/>
    <property type="evidence" value="ECO:0007669"/>
    <property type="project" value="UniProtKB-SubCell"/>
</dbReference>
<evidence type="ECO:0000256" key="1">
    <source>
        <dbReference type="ARBA" id="ARBA00004429"/>
    </source>
</evidence>
<dbReference type="Proteomes" id="UP001212841">
    <property type="component" value="Unassembled WGS sequence"/>
</dbReference>
<evidence type="ECO:0000256" key="3">
    <source>
        <dbReference type="ARBA" id="ARBA00022475"/>
    </source>
</evidence>
<dbReference type="EMBL" id="JADGJD010000745">
    <property type="protein sequence ID" value="KAJ3048735.1"/>
    <property type="molecule type" value="Genomic_DNA"/>
</dbReference>
<evidence type="ECO:0008006" key="11">
    <source>
        <dbReference type="Google" id="ProtNLM"/>
    </source>
</evidence>
<feature type="transmembrane region" description="Helical" evidence="8">
    <location>
        <begin position="80"/>
        <end position="108"/>
    </location>
</feature>
<evidence type="ECO:0000256" key="4">
    <source>
        <dbReference type="ARBA" id="ARBA00022519"/>
    </source>
</evidence>
<feature type="transmembrane region" description="Helical" evidence="8">
    <location>
        <begin position="39"/>
        <end position="59"/>
    </location>
</feature>
<evidence type="ECO:0000256" key="6">
    <source>
        <dbReference type="ARBA" id="ARBA00022989"/>
    </source>
</evidence>
<dbReference type="AlphaFoldDB" id="A0AAD5SAN2"/>
<keyword evidence="6 8" id="KW-1133">Transmembrane helix</keyword>